<sequence length="239" mass="26355">MVSLSLFVLAFRRSRSLVSTNVVARALSFICFFPSQVGLGEAAASMVISRVSRIGARAVRELSRRGTSTSLVRRQLVPRRHSSPTMQPSDKLFQGALLQKRFFCSVTTADDAHEGHDEEKDKISVTFVDKDGEEKQIKVPIGMSMLEAAHENDIELEGACEGSLACSTCHVIVMDMDYYNKLDDPTDEENDMLDLAFGLTETSRLGCQVIARPELDGMRLAIPAATRNFAVDGYVPKPH</sequence>
<proteinExistence type="predicted"/>
<dbReference type="GeneID" id="115741087"/>
<dbReference type="GO" id="GO:0005739">
    <property type="term" value="C:mitochondrion"/>
    <property type="evidence" value="ECO:0007669"/>
    <property type="project" value="TreeGrafter"/>
</dbReference>
<dbReference type="PROSITE" id="PS00814">
    <property type="entry name" value="ADX"/>
    <property type="match status" value="1"/>
</dbReference>
<evidence type="ECO:0000256" key="4">
    <source>
        <dbReference type="ARBA" id="ARBA00023014"/>
    </source>
</evidence>
<dbReference type="GO" id="GO:0046872">
    <property type="term" value="F:metal ion binding"/>
    <property type="evidence" value="ECO:0007669"/>
    <property type="project" value="UniProtKB-KW"/>
</dbReference>
<dbReference type="PROSITE" id="PS51085">
    <property type="entry name" value="2FE2S_FER_2"/>
    <property type="match status" value="1"/>
</dbReference>
<dbReference type="PRINTS" id="PR00355">
    <property type="entry name" value="ADRENODOXIN"/>
</dbReference>
<dbReference type="CDD" id="cd00207">
    <property type="entry name" value="fer2"/>
    <property type="match status" value="1"/>
</dbReference>
<dbReference type="GO" id="GO:0051537">
    <property type="term" value="F:2 iron, 2 sulfur cluster binding"/>
    <property type="evidence" value="ECO:0007669"/>
    <property type="project" value="UniProtKB-KW"/>
</dbReference>
<keyword evidence="1" id="KW-0001">2Fe-2S</keyword>
<dbReference type="PANTHER" id="PTHR23426:SF34">
    <property type="entry name" value="ADRENODOXIN-LIKE PROTEIN 1, MITOCHONDRIAL-RELATED"/>
    <property type="match status" value="1"/>
</dbReference>
<evidence type="ECO:0000313" key="7">
    <source>
        <dbReference type="Proteomes" id="UP000827889"/>
    </source>
</evidence>
<evidence type="ECO:0000256" key="2">
    <source>
        <dbReference type="ARBA" id="ARBA00022723"/>
    </source>
</evidence>
<dbReference type="RefSeq" id="XP_030530663.1">
    <property type="nucleotide sequence ID" value="XM_030674803.2"/>
</dbReference>
<dbReference type="InterPro" id="IPR001041">
    <property type="entry name" value="2Fe-2S_ferredoxin-type"/>
</dbReference>
<dbReference type="InterPro" id="IPR018298">
    <property type="entry name" value="Adrenodoxin_Fe-S_BS"/>
</dbReference>
<name>A0A8B8P9M7_9MYRT</name>
<dbReference type="InterPro" id="IPR001055">
    <property type="entry name" value="Adrenodoxin-like"/>
</dbReference>
<dbReference type="InterPro" id="IPR036010">
    <property type="entry name" value="2Fe-2S_ferredoxin-like_sf"/>
</dbReference>
<keyword evidence="3" id="KW-0408">Iron</keyword>
<dbReference type="KEGG" id="rarg:115741087"/>
<organism evidence="7 8">
    <name type="scientific">Rhodamnia argentea</name>
    <dbReference type="NCBI Taxonomy" id="178133"/>
    <lineage>
        <taxon>Eukaryota</taxon>
        <taxon>Viridiplantae</taxon>
        <taxon>Streptophyta</taxon>
        <taxon>Embryophyta</taxon>
        <taxon>Tracheophyta</taxon>
        <taxon>Spermatophyta</taxon>
        <taxon>Magnoliopsida</taxon>
        <taxon>eudicotyledons</taxon>
        <taxon>Gunneridae</taxon>
        <taxon>Pentapetalae</taxon>
        <taxon>rosids</taxon>
        <taxon>malvids</taxon>
        <taxon>Myrtales</taxon>
        <taxon>Myrtaceae</taxon>
        <taxon>Myrtoideae</taxon>
        <taxon>Myrteae</taxon>
        <taxon>Australasian group</taxon>
        <taxon>Rhodamnia</taxon>
    </lineage>
</organism>
<evidence type="ECO:0000256" key="1">
    <source>
        <dbReference type="ARBA" id="ARBA00022714"/>
    </source>
</evidence>
<keyword evidence="7" id="KW-1185">Reference proteome</keyword>
<accession>A0A8B8P9M7</accession>
<dbReference type="GO" id="GO:0140647">
    <property type="term" value="P:P450-containing electron transport chain"/>
    <property type="evidence" value="ECO:0007669"/>
    <property type="project" value="InterPro"/>
</dbReference>
<keyword evidence="2" id="KW-0479">Metal-binding</keyword>
<dbReference type="AlphaFoldDB" id="A0A8B8P9M7"/>
<dbReference type="InterPro" id="IPR012675">
    <property type="entry name" value="Beta-grasp_dom_sf"/>
</dbReference>
<keyword evidence="4" id="KW-0411">Iron-sulfur</keyword>
<gene>
    <name evidence="8" type="primary">LOC115741087</name>
</gene>
<dbReference type="OrthoDB" id="268593at2759"/>
<evidence type="ECO:0000256" key="5">
    <source>
        <dbReference type="ARBA" id="ARBA00034078"/>
    </source>
</evidence>
<dbReference type="Proteomes" id="UP000827889">
    <property type="component" value="Chromosome 4"/>
</dbReference>
<evidence type="ECO:0000313" key="8">
    <source>
        <dbReference type="RefSeq" id="XP_030530663.1"/>
    </source>
</evidence>
<dbReference type="SUPFAM" id="SSF54292">
    <property type="entry name" value="2Fe-2S ferredoxin-like"/>
    <property type="match status" value="1"/>
</dbReference>
<evidence type="ECO:0000256" key="3">
    <source>
        <dbReference type="ARBA" id="ARBA00023004"/>
    </source>
</evidence>
<dbReference type="Pfam" id="PF00111">
    <property type="entry name" value="Fer2"/>
    <property type="match status" value="1"/>
</dbReference>
<feature type="domain" description="2Fe-2S ferredoxin-type" evidence="6">
    <location>
        <begin position="123"/>
        <end position="226"/>
    </location>
</feature>
<dbReference type="PANTHER" id="PTHR23426">
    <property type="entry name" value="FERREDOXIN/ADRENODOXIN"/>
    <property type="match status" value="1"/>
</dbReference>
<evidence type="ECO:0000259" key="6">
    <source>
        <dbReference type="PROSITE" id="PS51085"/>
    </source>
</evidence>
<reference evidence="8" key="1">
    <citation type="submission" date="2025-08" db="UniProtKB">
        <authorList>
            <consortium name="RefSeq"/>
        </authorList>
    </citation>
    <scope>IDENTIFICATION</scope>
    <source>
        <tissue evidence="8">Leaf</tissue>
    </source>
</reference>
<dbReference type="Gene3D" id="3.10.20.30">
    <property type="match status" value="1"/>
</dbReference>
<protein>
    <submittedName>
        <fullName evidence="8">Adrenodoxin-like protein 2, mitochondrial isoform X1</fullName>
    </submittedName>
</protein>
<comment type="cofactor">
    <cofactor evidence="5">
        <name>[2Fe-2S] cluster</name>
        <dbReference type="ChEBI" id="CHEBI:190135"/>
    </cofactor>
</comment>
<dbReference type="GO" id="GO:0009055">
    <property type="term" value="F:electron transfer activity"/>
    <property type="evidence" value="ECO:0007669"/>
    <property type="project" value="TreeGrafter"/>
</dbReference>